<dbReference type="RefSeq" id="XP_001015287.1">
    <property type="nucleotide sequence ID" value="XM_001015287.1"/>
</dbReference>
<name>I7MIW5_TETTS</name>
<dbReference type="STRING" id="312017.I7MIW5"/>
<dbReference type="GO" id="GO:0034464">
    <property type="term" value="C:BBSome"/>
    <property type="evidence" value="ECO:0007669"/>
    <property type="project" value="InterPro"/>
</dbReference>
<evidence type="ECO:0000313" key="6">
    <source>
        <dbReference type="Proteomes" id="UP000009168"/>
    </source>
</evidence>
<evidence type="ECO:0000259" key="3">
    <source>
        <dbReference type="Pfam" id="PF23338"/>
    </source>
</evidence>
<accession>I7MIW5</accession>
<proteinExistence type="predicted"/>
<evidence type="ECO:0000259" key="4">
    <source>
        <dbReference type="Pfam" id="PF23339"/>
    </source>
</evidence>
<dbReference type="GO" id="GO:0016020">
    <property type="term" value="C:membrane"/>
    <property type="evidence" value="ECO:0007669"/>
    <property type="project" value="TreeGrafter"/>
</dbReference>
<feature type="domain" description="PTHB1 N-terminal" evidence="1">
    <location>
        <begin position="1"/>
        <end position="356"/>
    </location>
</feature>
<organism evidence="5 6">
    <name type="scientific">Tetrahymena thermophila (strain SB210)</name>
    <dbReference type="NCBI Taxonomy" id="312017"/>
    <lineage>
        <taxon>Eukaryota</taxon>
        <taxon>Sar</taxon>
        <taxon>Alveolata</taxon>
        <taxon>Ciliophora</taxon>
        <taxon>Intramacronucleata</taxon>
        <taxon>Oligohymenophorea</taxon>
        <taxon>Hymenostomatida</taxon>
        <taxon>Tetrahymenina</taxon>
        <taxon>Tetrahymenidae</taxon>
        <taxon>Tetrahymena</taxon>
    </lineage>
</organism>
<dbReference type="GeneID" id="7826981"/>
<dbReference type="Pfam" id="PF23337">
    <property type="entry name" value="PTHB1_pf"/>
    <property type="match status" value="1"/>
</dbReference>
<dbReference type="OrthoDB" id="10262646at2759"/>
<gene>
    <name evidence="5" type="ORF">TTHERM_00518740</name>
</gene>
<dbReference type="KEGG" id="tet:TTHERM_00518740"/>
<dbReference type="PANTHER" id="PTHR20991:SF0">
    <property type="entry name" value="PROTEIN PTHB1"/>
    <property type="match status" value="1"/>
</dbReference>
<evidence type="ECO:0000313" key="5">
    <source>
        <dbReference type="EMBL" id="EAR95042.1"/>
    </source>
</evidence>
<dbReference type="HOGENOM" id="CLU_015674_1_0_1"/>
<dbReference type="GO" id="GO:0060271">
    <property type="term" value="P:cilium assembly"/>
    <property type="evidence" value="ECO:0007669"/>
    <property type="project" value="TreeGrafter"/>
</dbReference>
<dbReference type="AlphaFoldDB" id="I7MIW5"/>
<dbReference type="eggNOG" id="KOG3679">
    <property type="taxonomic scope" value="Eukaryota"/>
</dbReference>
<dbReference type="InParanoid" id="I7MIW5"/>
<evidence type="ECO:0000259" key="1">
    <source>
        <dbReference type="Pfam" id="PF14727"/>
    </source>
</evidence>
<feature type="domain" description="PTHB1 hairpin" evidence="3">
    <location>
        <begin position="647"/>
        <end position="746"/>
    </location>
</feature>
<dbReference type="InterPro" id="IPR055362">
    <property type="entry name" value="PTHB1_pf_dom"/>
</dbReference>
<reference evidence="6" key="1">
    <citation type="journal article" date="2006" name="PLoS Biol.">
        <title>Macronuclear genome sequence of the ciliate Tetrahymena thermophila, a model eukaryote.</title>
        <authorList>
            <person name="Eisen J.A."/>
            <person name="Coyne R.S."/>
            <person name="Wu M."/>
            <person name="Wu D."/>
            <person name="Thiagarajan M."/>
            <person name="Wortman J.R."/>
            <person name="Badger J.H."/>
            <person name="Ren Q."/>
            <person name="Amedeo P."/>
            <person name="Jones K.M."/>
            <person name="Tallon L.J."/>
            <person name="Delcher A.L."/>
            <person name="Salzberg S.L."/>
            <person name="Silva J.C."/>
            <person name="Haas B.J."/>
            <person name="Majoros W.H."/>
            <person name="Farzad M."/>
            <person name="Carlton J.M."/>
            <person name="Smith R.K. Jr."/>
            <person name="Garg J."/>
            <person name="Pearlman R.E."/>
            <person name="Karrer K.M."/>
            <person name="Sun L."/>
            <person name="Manning G."/>
            <person name="Elde N.C."/>
            <person name="Turkewitz A.P."/>
            <person name="Asai D.J."/>
            <person name="Wilkes D.E."/>
            <person name="Wang Y."/>
            <person name="Cai H."/>
            <person name="Collins K."/>
            <person name="Stewart B.A."/>
            <person name="Lee S.R."/>
            <person name="Wilamowska K."/>
            <person name="Weinberg Z."/>
            <person name="Ruzzo W.L."/>
            <person name="Wloga D."/>
            <person name="Gaertig J."/>
            <person name="Frankel J."/>
            <person name="Tsao C.-C."/>
            <person name="Gorovsky M.A."/>
            <person name="Keeling P.J."/>
            <person name="Waller R.F."/>
            <person name="Patron N.J."/>
            <person name="Cherry J.M."/>
            <person name="Stover N.A."/>
            <person name="Krieger C.J."/>
            <person name="del Toro C."/>
            <person name="Ryder H.F."/>
            <person name="Williamson S.C."/>
            <person name="Barbeau R.A."/>
            <person name="Hamilton E.P."/>
            <person name="Orias E."/>
        </authorList>
    </citation>
    <scope>NUCLEOTIDE SEQUENCE [LARGE SCALE GENOMIC DNA]</scope>
    <source>
        <strain evidence="6">SB210</strain>
    </source>
</reference>
<dbReference type="EMBL" id="GG662708">
    <property type="protein sequence ID" value="EAR95042.1"/>
    <property type="molecule type" value="Genomic_DNA"/>
</dbReference>
<sequence>MSLFQTKEWWNTRISGNEEFDDKHLLVANIDNNPQHQDRVVVGSFQGFLRIYAPKKRDFQIDDMIFEQNFNEPIIQVGCGYYSPNAGLLLLSVLFFKKLCIFECETTADQRINLKKTYVCNLPRNAYNMCQGNFGGSQKDQICVQSCDGLLMIIESDQVTAGVQLQEFLLPSPISYNSATDQIVLQNSSYEIEAYKISNIGAASNSNGTKKLLPDWTLNIGEQCLKLECVCRDHKVFDFIALTEEALFVITQTGQIRTQKRFDYPAANFYINEIPEKHAKAVLDPLSQQPLRVISLIITSFTHHLMIYEDFQLLWATKTDHVCHGVGVGTFDGQRGLLVGLNDEGWLNVSYLGTEPPLNQMDSFAPLPGQNLTINQISDMYEVAFQKINQLESKQPVKKADANETMNINIQVSAPIPAYDYVQDDEKYYKFENGSVKCVKVNVNLQYTGIKASDVIISLILPPNLEVPANKMPHSVQEIVNSYQYEFPIYVLKSFNPSASQVEILVSYHNSAPGKQANRDPRNSVGRIELPCGLQCHLAVPIKNANYKLNFNTSLPCENISEVFKDVVDKCTNKEECLQAPNTYTFEYSNGNYGTILCSKQGDKYRIQSSTFEGIYFIMLYFFQKIKKYQESKKNVADITFTEVVTFQDFFTVVDAHYLLRHKLLDSKDLLEKKATEFRTIQKRLLTRFKEKNPAPINNLDILMQKSFDDLIQLGNKYEKIQEQLNQVSNNLSITVKLILWLFKIRFNLSSETMYQLENAISSDITGDEEEIGWEEITNANVIYLLKVVMKKEMKETHLNIQKIDDFAKFKKNLTFVFDKISKGQLEKQ</sequence>
<dbReference type="InterPro" id="IPR026511">
    <property type="entry name" value="PTHB1"/>
</dbReference>
<dbReference type="Pfam" id="PF23339">
    <property type="entry name" value="PTHB1_CtH"/>
    <property type="match status" value="1"/>
</dbReference>
<dbReference type="InterPro" id="IPR055364">
    <property type="entry name" value="PTHB1_CtH_dom"/>
</dbReference>
<dbReference type="InterPro" id="IPR055363">
    <property type="entry name" value="PTHB1_hp_dom"/>
</dbReference>
<dbReference type="Proteomes" id="UP000009168">
    <property type="component" value="Unassembled WGS sequence"/>
</dbReference>
<dbReference type="InterPro" id="IPR028073">
    <property type="entry name" value="PHTB1_N_dom"/>
</dbReference>
<dbReference type="Pfam" id="PF23338">
    <property type="entry name" value="PTHB1_hp"/>
    <property type="match status" value="1"/>
</dbReference>
<feature type="domain" description="PTHB1 C-terminal helix bundle" evidence="4">
    <location>
        <begin position="754"/>
        <end position="821"/>
    </location>
</feature>
<keyword evidence="6" id="KW-1185">Reference proteome</keyword>
<dbReference type="PANTHER" id="PTHR20991">
    <property type="entry name" value="PARATHYROID HORMONE-RESPONSIVE B1 GENE"/>
    <property type="match status" value="1"/>
</dbReference>
<evidence type="ECO:0000259" key="2">
    <source>
        <dbReference type="Pfam" id="PF23337"/>
    </source>
</evidence>
<dbReference type="Pfam" id="PF14727">
    <property type="entry name" value="PHTB1_N"/>
    <property type="match status" value="1"/>
</dbReference>
<feature type="domain" description="PTHB1 platform" evidence="2">
    <location>
        <begin position="531"/>
        <end position="637"/>
    </location>
</feature>
<protein>
    <submittedName>
        <fullName evidence="5">Bardet-biedl syndrome protein, putative</fullName>
    </submittedName>
</protein>
<dbReference type="OMA" id="VPVEDWT"/>